<dbReference type="PANTHER" id="PTHR43798:SF31">
    <property type="entry name" value="AB HYDROLASE SUPERFAMILY PROTEIN YCLE"/>
    <property type="match status" value="1"/>
</dbReference>
<reference evidence="4" key="1">
    <citation type="journal article" date="2019" name="Int. J. Syst. Evol. Microbiol.">
        <title>The Global Catalogue of Microorganisms (GCM) 10K type strain sequencing project: providing services to taxonomists for standard genome sequencing and annotation.</title>
        <authorList>
            <consortium name="The Broad Institute Genomics Platform"/>
            <consortium name="The Broad Institute Genome Sequencing Center for Infectious Disease"/>
            <person name="Wu L."/>
            <person name="Ma J."/>
        </authorList>
    </citation>
    <scope>NUCLEOTIDE SEQUENCE [LARGE SCALE GENOMIC DNA]</scope>
    <source>
        <strain evidence="4">CGMCC 1.15422</strain>
    </source>
</reference>
<dbReference type="InterPro" id="IPR000073">
    <property type="entry name" value="AB_hydrolase_1"/>
</dbReference>
<evidence type="ECO:0000256" key="1">
    <source>
        <dbReference type="ARBA" id="ARBA00022801"/>
    </source>
</evidence>
<sequence>MKKRYWAIFIFILALAITYVSGPVPSKPEYSNNLPELPENLQVLKNYIAKKEDSMPVRKDNEARIIWQHNDFQKTEYSIVYLHGFSGSYRDGYPVNKNIADALKANIYMARWAGHGLEPAAALENFSAENAWESAKEALIIGSKIGEKVIIMSTSTGGTLAIKLAAEFPDRVHALINLSPNLEDDQPGTFVLNSPWGYEIANLISFGKMKKIEHKQKLARQYWDTIYPSKALVDLQVLVETTMLPNTFKKVTCPVLTLYYHRNFIEEDEHVELSTYKDAHKLLSTADSVNVLKPLKTPGTHFIGSQIKSKDTNVVEREIIDFLKNKMEINF</sequence>
<dbReference type="InterPro" id="IPR029058">
    <property type="entry name" value="AB_hydrolase_fold"/>
</dbReference>
<evidence type="ECO:0000313" key="3">
    <source>
        <dbReference type="EMBL" id="GGG39100.1"/>
    </source>
</evidence>
<accession>A0ABQ1WNZ1</accession>
<dbReference type="Proteomes" id="UP000605733">
    <property type="component" value="Unassembled WGS sequence"/>
</dbReference>
<name>A0ABQ1WNZ1_9FLAO</name>
<gene>
    <name evidence="3" type="ORF">GCM10011532_23620</name>
</gene>
<evidence type="ECO:0000313" key="4">
    <source>
        <dbReference type="Proteomes" id="UP000605733"/>
    </source>
</evidence>
<organism evidence="3 4">
    <name type="scientific">Christiangramia forsetii</name>
    <dbReference type="NCBI Taxonomy" id="411153"/>
    <lineage>
        <taxon>Bacteria</taxon>
        <taxon>Pseudomonadati</taxon>
        <taxon>Bacteroidota</taxon>
        <taxon>Flavobacteriia</taxon>
        <taxon>Flavobacteriales</taxon>
        <taxon>Flavobacteriaceae</taxon>
        <taxon>Christiangramia</taxon>
    </lineage>
</organism>
<dbReference type="EMBL" id="BMIX01000005">
    <property type="protein sequence ID" value="GGG39100.1"/>
    <property type="molecule type" value="Genomic_DNA"/>
</dbReference>
<dbReference type="PANTHER" id="PTHR43798">
    <property type="entry name" value="MONOACYLGLYCEROL LIPASE"/>
    <property type="match status" value="1"/>
</dbReference>
<keyword evidence="4" id="KW-1185">Reference proteome</keyword>
<proteinExistence type="predicted"/>
<protein>
    <recommendedName>
        <fullName evidence="2">AB hydrolase-1 domain-containing protein</fullName>
    </recommendedName>
</protein>
<dbReference type="Pfam" id="PF00561">
    <property type="entry name" value="Abhydrolase_1"/>
    <property type="match status" value="1"/>
</dbReference>
<dbReference type="Gene3D" id="3.40.50.1820">
    <property type="entry name" value="alpha/beta hydrolase"/>
    <property type="match status" value="1"/>
</dbReference>
<evidence type="ECO:0000259" key="2">
    <source>
        <dbReference type="Pfam" id="PF00561"/>
    </source>
</evidence>
<dbReference type="InterPro" id="IPR050266">
    <property type="entry name" value="AB_hydrolase_sf"/>
</dbReference>
<dbReference type="SUPFAM" id="SSF53474">
    <property type="entry name" value="alpha/beta-Hydrolases"/>
    <property type="match status" value="1"/>
</dbReference>
<keyword evidence="1" id="KW-0378">Hydrolase</keyword>
<dbReference type="RefSeq" id="WP_011709723.1">
    <property type="nucleotide sequence ID" value="NZ_BMIX01000005.1"/>
</dbReference>
<comment type="caution">
    <text evidence="3">The sequence shown here is derived from an EMBL/GenBank/DDBJ whole genome shotgun (WGS) entry which is preliminary data.</text>
</comment>
<feature type="domain" description="AB hydrolase-1" evidence="2">
    <location>
        <begin position="78"/>
        <end position="184"/>
    </location>
</feature>